<dbReference type="PANTHER" id="PTHR35370:SF1">
    <property type="entry name" value="TYPE VI SECRETION SYSTEM COMPONENT TSSF1"/>
    <property type="match status" value="1"/>
</dbReference>
<reference evidence="1" key="1">
    <citation type="submission" date="2018-06" db="EMBL/GenBank/DDBJ databases">
        <authorList>
            <person name="Zhirakovskaya E."/>
        </authorList>
    </citation>
    <scope>NUCLEOTIDE SEQUENCE</scope>
</reference>
<dbReference type="AlphaFoldDB" id="A0A3B1AJU9"/>
<proteinExistence type="predicted"/>
<evidence type="ECO:0000313" key="1">
    <source>
        <dbReference type="EMBL" id="VAW99677.1"/>
    </source>
</evidence>
<accession>A0A3B1AJU9</accession>
<protein>
    <submittedName>
        <fullName evidence="1">Protein ImpG/VasA</fullName>
    </submittedName>
</protein>
<dbReference type="PIRSF" id="PIRSF028304">
    <property type="entry name" value="UCP028304"/>
    <property type="match status" value="1"/>
</dbReference>
<dbReference type="InterPro" id="IPR010272">
    <property type="entry name" value="T6SS_TssF"/>
</dbReference>
<name>A0A3B1AJU9_9ZZZZ</name>
<dbReference type="NCBIfam" id="TIGR03359">
    <property type="entry name" value="VI_chp_6"/>
    <property type="match status" value="1"/>
</dbReference>
<gene>
    <name evidence="1" type="ORF">MNBD_GAMMA19-1155</name>
</gene>
<sequence>MSTEYYKKALTGLREEAAVFARANPALAPHLAGPSPDPDVERLLEGVAYLTGNIHQKLDEDFPEFAQGIMQLAFPHYLRPLPSATIIQFTPKNILKGKLTIPAGTCIDSIAVEGSKCRFRTCFEVEALPLSITDATLVDSGSSRKRIEISFNLSGVSVSEWTSDKLRFHIHGEFSGASNLFMALQHYLDKVFIETPSGRYDIEPDQLAPAGMSAEEGLVPYPGNSFPAYRLIQEYYLLKEKFLFFDLHGINEWKKKLGNGQFKLVFECRDMPFILPRITSDWFVLHATPAINLFEHEAEPAAITHRQSEVQIRPSRSKGENTQVYEIKSVTGHNRKQARTTDYKPLGMFDPAEQSAPVYQTTFRPSESGRINEPYLTISYPEDYDIPDQETIIAQLTCSNGSLPAGLRPGDICKATSSTSELVEFKNITPATDCYQMPTGKNVLWRLLSHLSLNFLSLADTENLKALLTLYIFGGGKNRNEEMADRRRIDSISGLTVTTEDRFVSGLIMRGQAINITARLDHFACHGDFYLFGTLLNQLLASFSTINCYTRLILKDEASGEEFTWPAMLGGRPLT</sequence>
<organism evidence="1">
    <name type="scientific">hydrothermal vent metagenome</name>
    <dbReference type="NCBI Taxonomy" id="652676"/>
    <lineage>
        <taxon>unclassified sequences</taxon>
        <taxon>metagenomes</taxon>
        <taxon>ecological metagenomes</taxon>
    </lineage>
</organism>
<dbReference type="PANTHER" id="PTHR35370">
    <property type="entry name" value="CYTOPLASMIC PROTEIN-RELATED-RELATED"/>
    <property type="match status" value="1"/>
</dbReference>
<dbReference type="Pfam" id="PF05947">
    <property type="entry name" value="T6SS_TssF"/>
    <property type="match status" value="1"/>
</dbReference>
<dbReference type="EMBL" id="UOFV01000185">
    <property type="protein sequence ID" value="VAW99677.1"/>
    <property type="molecule type" value="Genomic_DNA"/>
</dbReference>